<comment type="caution">
    <text evidence="1">The sequence shown here is derived from an EMBL/GenBank/DDBJ whole genome shotgun (WGS) entry which is preliminary data.</text>
</comment>
<dbReference type="Proteomes" id="UP001044222">
    <property type="component" value="Unassembled WGS sequence"/>
</dbReference>
<keyword evidence="2" id="KW-1185">Reference proteome</keyword>
<evidence type="ECO:0000313" key="2">
    <source>
        <dbReference type="Proteomes" id="UP001044222"/>
    </source>
</evidence>
<evidence type="ECO:0000313" key="1">
    <source>
        <dbReference type="EMBL" id="KAG5830095.1"/>
    </source>
</evidence>
<dbReference type="AlphaFoldDB" id="A0A9D3LJW3"/>
<accession>A0A9D3LJW3</accession>
<proteinExistence type="predicted"/>
<dbReference type="EMBL" id="JAFIRN010000127">
    <property type="protein sequence ID" value="KAG5830095.1"/>
    <property type="molecule type" value="Genomic_DNA"/>
</dbReference>
<gene>
    <name evidence="1" type="ORF">ANANG_G00317330</name>
</gene>
<reference evidence="1" key="1">
    <citation type="submission" date="2021-01" db="EMBL/GenBank/DDBJ databases">
        <title>A chromosome-scale assembly of European eel, Anguilla anguilla.</title>
        <authorList>
            <person name="Henkel C."/>
            <person name="Jong-Raadsen S.A."/>
            <person name="Dufour S."/>
            <person name="Weltzien F.-A."/>
            <person name="Palstra A.P."/>
            <person name="Pelster B."/>
            <person name="Spaink H.P."/>
            <person name="Van Den Thillart G.E."/>
            <person name="Jansen H."/>
            <person name="Zahm M."/>
            <person name="Klopp C."/>
            <person name="Cedric C."/>
            <person name="Louis A."/>
            <person name="Berthelot C."/>
            <person name="Parey E."/>
            <person name="Roest Crollius H."/>
            <person name="Montfort J."/>
            <person name="Robinson-Rechavi M."/>
            <person name="Bucao C."/>
            <person name="Bouchez O."/>
            <person name="Gislard M."/>
            <person name="Lluch J."/>
            <person name="Milhes M."/>
            <person name="Lampietro C."/>
            <person name="Lopez Roques C."/>
            <person name="Donnadieu C."/>
            <person name="Braasch I."/>
            <person name="Desvignes T."/>
            <person name="Postlethwait J."/>
            <person name="Bobe J."/>
            <person name="Guiguen Y."/>
            <person name="Dirks R."/>
        </authorList>
    </citation>
    <scope>NUCLEOTIDE SEQUENCE</scope>
    <source>
        <strain evidence="1">Tag_6206</strain>
        <tissue evidence="1">Liver</tissue>
    </source>
</reference>
<protein>
    <submittedName>
        <fullName evidence="1">Uncharacterized protein</fullName>
    </submittedName>
</protein>
<sequence length="69" mass="8314">MLLQEVEEKRSAVEQRVKQRMTKVQMQRKTLRALFEGEEHRLSELRIVLLGETEWEEFSRKHHPGQRGV</sequence>
<name>A0A9D3LJW3_ANGAN</name>
<organism evidence="1 2">
    <name type="scientific">Anguilla anguilla</name>
    <name type="common">European freshwater eel</name>
    <name type="synonym">Muraena anguilla</name>
    <dbReference type="NCBI Taxonomy" id="7936"/>
    <lineage>
        <taxon>Eukaryota</taxon>
        <taxon>Metazoa</taxon>
        <taxon>Chordata</taxon>
        <taxon>Craniata</taxon>
        <taxon>Vertebrata</taxon>
        <taxon>Euteleostomi</taxon>
        <taxon>Actinopterygii</taxon>
        <taxon>Neopterygii</taxon>
        <taxon>Teleostei</taxon>
        <taxon>Anguilliformes</taxon>
        <taxon>Anguillidae</taxon>
        <taxon>Anguilla</taxon>
    </lineage>
</organism>